<dbReference type="RefSeq" id="WP_245736639.1">
    <property type="nucleotide sequence ID" value="NZ_FNPH01000004.1"/>
</dbReference>
<feature type="region of interest" description="Disordered" evidence="1">
    <location>
        <begin position="64"/>
        <end position="86"/>
    </location>
</feature>
<name>A0A1H3PAJ9_9ACTN</name>
<dbReference type="EMBL" id="FNPH01000004">
    <property type="protein sequence ID" value="SDY98111.1"/>
    <property type="molecule type" value="Genomic_DNA"/>
</dbReference>
<dbReference type="STRING" id="405436.SAMN05444365_104416"/>
<sequence length="86" mass="9739">MGTIYGSDAFRRHAQWQIDCADVFLAVHAEAGLSLCRCGRLHPCDERLYWLRMREHYARLLDEAVQQGSAATGQPEPDRQPPSQPS</sequence>
<evidence type="ECO:0000256" key="1">
    <source>
        <dbReference type="SAM" id="MobiDB-lite"/>
    </source>
</evidence>
<dbReference type="Proteomes" id="UP000242415">
    <property type="component" value="Unassembled WGS sequence"/>
</dbReference>
<keyword evidence="3" id="KW-1185">Reference proteome</keyword>
<accession>A0A1H3PAJ9</accession>
<protein>
    <submittedName>
        <fullName evidence="2">Uncharacterized protein</fullName>
    </submittedName>
</protein>
<evidence type="ECO:0000313" key="3">
    <source>
        <dbReference type="Proteomes" id="UP000242415"/>
    </source>
</evidence>
<dbReference type="AlphaFoldDB" id="A0A1H3PAJ9"/>
<evidence type="ECO:0000313" key="2">
    <source>
        <dbReference type="EMBL" id="SDY98111.1"/>
    </source>
</evidence>
<gene>
    <name evidence="2" type="ORF">SAMN05444365_104416</name>
</gene>
<organism evidence="2 3">
    <name type="scientific">Micromonospora pattaloongensis</name>
    <dbReference type="NCBI Taxonomy" id="405436"/>
    <lineage>
        <taxon>Bacteria</taxon>
        <taxon>Bacillati</taxon>
        <taxon>Actinomycetota</taxon>
        <taxon>Actinomycetes</taxon>
        <taxon>Micromonosporales</taxon>
        <taxon>Micromonosporaceae</taxon>
        <taxon>Micromonospora</taxon>
    </lineage>
</organism>
<proteinExistence type="predicted"/>
<reference evidence="3" key="1">
    <citation type="submission" date="2016-10" db="EMBL/GenBank/DDBJ databases">
        <authorList>
            <person name="Varghese N."/>
            <person name="Submissions S."/>
        </authorList>
    </citation>
    <scope>NUCLEOTIDE SEQUENCE [LARGE SCALE GENOMIC DNA]</scope>
    <source>
        <strain evidence="3">DSM 45245</strain>
    </source>
</reference>